<gene>
    <name evidence="3" type="ORF">V6R90_07070</name>
</gene>
<keyword evidence="4" id="KW-1185">Reference proteome</keyword>
<dbReference type="CDD" id="cd11614">
    <property type="entry name" value="SAF_CpaB_FlgA_like"/>
    <property type="match status" value="1"/>
</dbReference>
<dbReference type="InterPro" id="IPR013974">
    <property type="entry name" value="SAF"/>
</dbReference>
<protein>
    <submittedName>
        <fullName evidence="3">SAF domain-containing protein</fullName>
    </submittedName>
</protein>
<evidence type="ECO:0000313" key="3">
    <source>
        <dbReference type="EMBL" id="MEQ7847036.1"/>
    </source>
</evidence>
<reference evidence="3 4" key="1">
    <citation type="submission" date="2024-02" db="EMBL/GenBank/DDBJ databases">
        <title>Full genome sequence of Nocardioides kribbensis.</title>
        <authorList>
            <person name="Poletto B.L."/>
            <person name="Silva G."/>
            <person name="Galante D."/>
            <person name="Campos K.R."/>
            <person name="Santos M.B.N."/>
            <person name="Sacchi C.T."/>
        </authorList>
    </citation>
    <scope>NUCLEOTIDE SEQUENCE [LARGE SCALE GENOMIC DNA]</scope>
    <source>
        <strain evidence="3 4">O4R</strain>
    </source>
</reference>
<dbReference type="Pfam" id="PF08666">
    <property type="entry name" value="SAF"/>
    <property type="match status" value="1"/>
</dbReference>
<dbReference type="EMBL" id="JBEGDP010000005">
    <property type="protein sequence ID" value="MEQ7847036.1"/>
    <property type="molecule type" value="Genomic_DNA"/>
</dbReference>
<feature type="domain" description="SAF" evidence="2">
    <location>
        <begin position="72"/>
        <end position="131"/>
    </location>
</feature>
<comment type="caution">
    <text evidence="3">The sequence shown here is derived from an EMBL/GenBank/DDBJ whole genome shotgun (WGS) entry which is preliminary data.</text>
</comment>
<organism evidence="3 4">
    <name type="scientific">Nocardioides kribbensis</name>
    <dbReference type="NCBI Taxonomy" id="305517"/>
    <lineage>
        <taxon>Bacteria</taxon>
        <taxon>Bacillati</taxon>
        <taxon>Actinomycetota</taxon>
        <taxon>Actinomycetes</taxon>
        <taxon>Propionibacteriales</taxon>
        <taxon>Nocardioidaceae</taxon>
        <taxon>Nocardioides</taxon>
    </lineage>
</organism>
<evidence type="ECO:0000259" key="2">
    <source>
        <dbReference type="SMART" id="SM00858"/>
    </source>
</evidence>
<dbReference type="SMART" id="SM00858">
    <property type="entry name" value="SAF"/>
    <property type="match status" value="1"/>
</dbReference>
<proteinExistence type="predicted"/>
<name>A0ABV1NX07_9ACTN</name>
<feature type="region of interest" description="Disordered" evidence="1">
    <location>
        <begin position="1"/>
        <end position="26"/>
    </location>
</feature>
<accession>A0ABV1NX07</accession>
<dbReference type="Proteomes" id="UP001482520">
    <property type="component" value="Unassembled WGS sequence"/>
</dbReference>
<evidence type="ECO:0000313" key="4">
    <source>
        <dbReference type="Proteomes" id="UP001482520"/>
    </source>
</evidence>
<evidence type="ECO:0000256" key="1">
    <source>
        <dbReference type="SAM" id="MobiDB-lite"/>
    </source>
</evidence>
<sequence length="237" mass="24222">MRSTPTPASVADRSRTTAADGPHAPSRRRWRESLLAVRRAVLARRRVLAALLTAIAVVAGLRAATAPAAPTRPLLVAAHDLPAGTELTAADLVRVEQVPGTQPAGLAPDPVGRVLAAPLRRGEAVTDVRLVGPALAPEGLTAVPVRLPDAEMAGLLRVGDRIDLIATDPQGAEPRVVAPGVQVVALPGDRSATDTGGQTGAGLGTTGRVVVVAAPDVLVAGLADAAVRTFLTWAWAR</sequence>
<dbReference type="RefSeq" id="WP_349804233.1">
    <property type="nucleotide sequence ID" value="NZ_JBEGDP010000005.1"/>
</dbReference>